<dbReference type="Proteomes" id="UP001144204">
    <property type="component" value="Unassembled WGS sequence"/>
</dbReference>
<evidence type="ECO:0000313" key="2">
    <source>
        <dbReference type="EMBL" id="GLB46757.1"/>
    </source>
</evidence>
<name>A0A9W6B0L7_9LACO</name>
<dbReference type="Pfam" id="PF21516">
    <property type="entry name" value="YqeH-like_C"/>
    <property type="match status" value="1"/>
</dbReference>
<dbReference type="SUPFAM" id="SSF52540">
    <property type="entry name" value="P-loop containing nucleoside triphosphate hydrolases"/>
    <property type="match status" value="1"/>
</dbReference>
<dbReference type="EMBL" id="BRPL01000002">
    <property type="protein sequence ID" value="GLB46757.1"/>
    <property type="molecule type" value="Genomic_DNA"/>
</dbReference>
<keyword evidence="3" id="KW-1185">Reference proteome</keyword>
<dbReference type="AlphaFoldDB" id="A0A9W6B0L7"/>
<sequence length="372" mass="42305">MDTNNELRCIGCGAVIQTDNPKEAGYTPKSAYEKGVKTNQLYCQRCFRLRHYSQIEPVNISDDQFLKLLNQIQDTNALIVYVVDIFNFNGSIIPGIQRFVGKNPFLLVGNKADLIPRSINRSKIKDWLRQRSNEIGIKPLGIQLISAKTNQYVDQLFKTIDQLRGHRDVYIVGVTNVGKSTLMNQLIRQNTGIRELITTSRFPGTTLDQIKIDLNDGHQLVDTPGIVHHSEMAHYLNGKDLKIATPQKPIKPREYQLNSGQTLFLGGLARFDYVNGHFKKGFTIYVNNDLLIHRTKLANADDVYKRQFGKLLTPPSEEYQDSFPKLVRYEFKTSYKSDLVFEGLGWITVPSNVVIAGWAPKGMDVLIRRSMI</sequence>
<organism evidence="2 3">
    <name type="scientific">Philodulcilactobacillus myokoensis</name>
    <dbReference type="NCBI Taxonomy" id="2929573"/>
    <lineage>
        <taxon>Bacteria</taxon>
        <taxon>Bacillati</taxon>
        <taxon>Bacillota</taxon>
        <taxon>Bacilli</taxon>
        <taxon>Lactobacillales</taxon>
        <taxon>Lactobacillaceae</taxon>
        <taxon>Philodulcilactobacillus</taxon>
    </lineage>
</organism>
<dbReference type="InterPro" id="IPR050896">
    <property type="entry name" value="Mito_lipid_metab_GTPase"/>
</dbReference>
<dbReference type="InterPro" id="IPR019988">
    <property type="entry name" value="GTP-bd_ribosome_bgen_YqeH"/>
</dbReference>
<dbReference type="RefSeq" id="WP_286136218.1">
    <property type="nucleotide sequence ID" value="NZ_BRPL01000002.1"/>
</dbReference>
<protein>
    <submittedName>
        <fullName evidence="2">Ribosome biogenesis GTPase YqeH</fullName>
    </submittedName>
</protein>
<comment type="caution">
    <text evidence="2">The sequence shown here is derived from an EMBL/GenBank/DDBJ whole genome shotgun (WGS) entry which is preliminary data.</text>
</comment>
<dbReference type="GO" id="GO:0005525">
    <property type="term" value="F:GTP binding"/>
    <property type="evidence" value="ECO:0007669"/>
    <property type="project" value="InterPro"/>
</dbReference>
<proteinExistence type="predicted"/>
<dbReference type="Gene3D" id="3.40.50.300">
    <property type="entry name" value="P-loop containing nucleotide triphosphate hydrolases"/>
    <property type="match status" value="1"/>
</dbReference>
<dbReference type="PROSITE" id="PS51721">
    <property type="entry name" value="G_CP"/>
    <property type="match status" value="1"/>
</dbReference>
<gene>
    <name evidence="2" type="ORF">WR164_07360</name>
</gene>
<reference evidence="2" key="2">
    <citation type="journal article" date="2023" name="PLoS ONE">
        <title>Philodulcilactobacillus myokoensis gen. nov., sp. nov., a fructophilic, acidophilic, and agar-phobic lactic acid bacterium isolated from fermented vegetable extracts.</title>
        <authorList>
            <person name="Kouya T."/>
            <person name="Ishiyama Y."/>
            <person name="Ohashi S."/>
            <person name="Kumakubo R."/>
            <person name="Yamazaki T."/>
            <person name="Otaki T."/>
        </authorList>
    </citation>
    <scope>NUCLEOTIDE SEQUENCE</scope>
    <source>
        <strain evidence="2">WR16-4</strain>
    </source>
</reference>
<dbReference type="PANTHER" id="PTHR46434">
    <property type="entry name" value="GENETIC INTERACTOR OF PROHIBITINS 3, MITOCHONDRIAL"/>
    <property type="match status" value="1"/>
</dbReference>
<evidence type="ECO:0000259" key="1">
    <source>
        <dbReference type="PROSITE" id="PS51721"/>
    </source>
</evidence>
<dbReference type="InterPro" id="IPR027417">
    <property type="entry name" value="P-loop_NTPase"/>
</dbReference>
<dbReference type="InterPro" id="IPR006073">
    <property type="entry name" value="GTP-bd"/>
</dbReference>
<dbReference type="InterPro" id="IPR048422">
    <property type="entry name" value="NOA1/YqeH-like_C"/>
</dbReference>
<dbReference type="InterPro" id="IPR030378">
    <property type="entry name" value="G_CP_dom"/>
</dbReference>
<dbReference type="CDD" id="cd01855">
    <property type="entry name" value="YqeH"/>
    <property type="match status" value="1"/>
</dbReference>
<evidence type="ECO:0000313" key="3">
    <source>
        <dbReference type="Proteomes" id="UP001144204"/>
    </source>
</evidence>
<dbReference type="PANTHER" id="PTHR46434:SF1">
    <property type="entry name" value="GENETIC INTERACTOR OF PROHIBITINS 3, MITOCHONDRIAL"/>
    <property type="match status" value="1"/>
</dbReference>
<dbReference type="NCBIfam" id="TIGR03597">
    <property type="entry name" value="GTPase_YqeH"/>
    <property type="match status" value="1"/>
</dbReference>
<feature type="domain" description="CP-type G" evidence="1">
    <location>
        <begin position="66"/>
        <end position="229"/>
    </location>
</feature>
<dbReference type="Pfam" id="PF01926">
    <property type="entry name" value="MMR_HSR1"/>
    <property type="match status" value="1"/>
</dbReference>
<accession>A0A9W6B0L7</accession>
<reference evidence="2" key="1">
    <citation type="submission" date="2022-07" db="EMBL/GenBank/DDBJ databases">
        <authorList>
            <person name="Kouya T."/>
            <person name="Ishiyama Y."/>
        </authorList>
    </citation>
    <scope>NUCLEOTIDE SEQUENCE</scope>
    <source>
        <strain evidence="2">WR16-4</strain>
    </source>
</reference>